<dbReference type="InterPro" id="IPR002347">
    <property type="entry name" value="SDR_fam"/>
</dbReference>
<sequence>MRLQEKVAIITGGTFGIGESTALLFAKEGAKVIIAARNKEKGENVVQKIKELGGEAIFVKTDVSKEEDVKNLVEETINTFGKVDILFANAGVGDMGDLDTVTLEDWNYTLSVDLTGVFLCNKYVIPHMEEIGGGSIINCASILGHVGQPSVTAYAAAKGGVVNMTRTAAVTYAKKGIRINAICPGYIVTNILDGLSDEMLEHLKSLHPIGRLGRPEEVANAVLFLASDEASFVTGANLLVDGGYTAQ</sequence>
<dbReference type="GO" id="GO:0016491">
    <property type="term" value="F:oxidoreductase activity"/>
    <property type="evidence" value="ECO:0007669"/>
    <property type="project" value="UniProtKB-KW"/>
</dbReference>
<reference evidence="3 4" key="1">
    <citation type="journal article" date="2012" name="Front. Microbiol.">
        <title>Redundancy and modularity in membrane-associated dissimilatory nitrate reduction in Bacillus.</title>
        <authorList>
            <person name="Heylen K."/>
            <person name="Keltjens J."/>
        </authorList>
    </citation>
    <scope>NUCLEOTIDE SEQUENCE [LARGE SCALE GENOMIC DNA]</scope>
    <source>
        <strain evidence="3 4">LMG 9581</strain>
    </source>
</reference>
<comment type="caution">
    <text evidence="3">The sequence shown here is derived from an EMBL/GenBank/DDBJ whole genome shotgun (WGS) entry which is preliminary data.</text>
</comment>
<evidence type="ECO:0000313" key="3">
    <source>
        <dbReference type="EMBL" id="EKN64652.1"/>
    </source>
</evidence>
<dbReference type="NCBIfam" id="NF005559">
    <property type="entry name" value="PRK07231.1"/>
    <property type="match status" value="1"/>
</dbReference>
<dbReference type="Proteomes" id="UP000006315">
    <property type="component" value="Unassembled WGS sequence"/>
</dbReference>
<protein>
    <submittedName>
        <fullName evidence="3">Glucose 1-dehydrogenase</fullName>
    </submittedName>
</protein>
<dbReference type="STRING" id="1131731.BAZO_12904"/>
<proteinExistence type="inferred from homology"/>
<dbReference type="NCBIfam" id="NF009466">
    <property type="entry name" value="PRK12826.1-2"/>
    <property type="match status" value="1"/>
</dbReference>
<keyword evidence="4" id="KW-1185">Reference proteome</keyword>
<dbReference type="InterPro" id="IPR020904">
    <property type="entry name" value="Sc_DH/Rdtase_CS"/>
</dbReference>
<evidence type="ECO:0000256" key="1">
    <source>
        <dbReference type="ARBA" id="ARBA00006484"/>
    </source>
</evidence>
<evidence type="ECO:0000313" key="4">
    <source>
        <dbReference type="Proteomes" id="UP000006315"/>
    </source>
</evidence>
<organism evidence="3 4">
    <name type="scientific">Schinkia azotoformans LMG 9581</name>
    <dbReference type="NCBI Taxonomy" id="1131731"/>
    <lineage>
        <taxon>Bacteria</taxon>
        <taxon>Bacillati</taxon>
        <taxon>Bacillota</taxon>
        <taxon>Bacilli</taxon>
        <taxon>Bacillales</taxon>
        <taxon>Bacillaceae</taxon>
        <taxon>Calidifontibacillus/Schinkia group</taxon>
        <taxon>Schinkia</taxon>
    </lineage>
</organism>
<dbReference type="SUPFAM" id="SSF51735">
    <property type="entry name" value="NAD(P)-binding Rossmann-fold domains"/>
    <property type="match status" value="1"/>
</dbReference>
<dbReference type="PRINTS" id="PR00080">
    <property type="entry name" value="SDRFAMILY"/>
</dbReference>
<dbReference type="InterPro" id="IPR036291">
    <property type="entry name" value="NAD(P)-bd_dom_sf"/>
</dbReference>
<evidence type="ECO:0000256" key="2">
    <source>
        <dbReference type="ARBA" id="ARBA00023002"/>
    </source>
</evidence>
<dbReference type="AlphaFoldDB" id="K6CWP8"/>
<dbReference type="PROSITE" id="PS00061">
    <property type="entry name" value="ADH_SHORT"/>
    <property type="match status" value="1"/>
</dbReference>
<keyword evidence="2" id="KW-0560">Oxidoreductase</keyword>
<comment type="similarity">
    <text evidence="1">Belongs to the short-chain dehydrogenases/reductases (SDR) family.</text>
</comment>
<dbReference type="FunFam" id="3.40.50.720:FF:000084">
    <property type="entry name" value="Short-chain dehydrogenase reductase"/>
    <property type="match status" value="1"/>
</dbReference>
<dbReference type="PANTHER" id="PTHR24321">
    <property type="entry name" value="DEHYDROGENASES, SHORT CHAIN"/>
    <property type="match status" value="1"/>
</dbReference>
<dbReference type="Pfam" id="PF13561">
    <property type="entry name" value="adh_short_C2"/>
    <property type="match status" value="1"/>
</dbReference>
<dbReference type="GO" id="GO:0008206">
    <property type="term" value="P:bile acid metabolic process"/>
    <property type="evidence" value="ECO:0007669"/>
    <property type="project" value="UniProtKB-ARBA"/>
</dbReference>
<accession>K6CWP8</accession>
<dbReference type="RefSeq" id="WP_003331961.1">
    <property type="nucleotide sequence ID" value="NZ_AJLR01000115.1"/>
</dbReference>
<dbReference type="PANTHER" id="PTHR24321:SF11">
    <property type="entry name" value="BLR0893 PROTEIN"/>
    <property type="match status" value="1"/>
</dbReference>
<dbReference type="Gene3D" id="3.40.50.720">
    <property type="entry name" value="NAD(P)-binding Rossmann-like Domain"/>
    <property type="match status" value="1"/>
</dbReference>
<dbReference type="GeneID" id="89470832"/>
<gene>
    <name evidence="3" type="ORF">BAZO_12904</name>
</gene>
<name>K6CWP8_SCHAZ</name>
<dbReference type="PATRIC" id="fig|1131731.3.peg.2643"/>
<dbReference type="PRINTS" id="PR00081">
    <property type="entry name" value="GDHRDH"/>
</dbReference>
<dbReference type="EMBL" id="AJLR01000115">
    <property type="protein sequence ID" value="EKN64652.1"/>
    <property type="molecule type" value="Genomic_DNA"/>
</dbReference>